<evidence type="ECO:0000313" key="3">
    <source>
        <dbReference type="EMBL" id="TKD11825.1"/>
    </source>
</evidence>
<organism evidence="3 4">
    <name type="scientific">Polyangium fumosum</name>
    <dbReference type="NCBI Taxonomy" id="889272"/>
    <lineage>
        <taxon>Bacteria</taxon>
        <taxon>Pseudomonadati</taxon>
        <taxon>Myxococcota</taxon>
        <taxon>Polyangia</taxon>
        <taxon>Polyangiales</taxon>
        <taxon>Polyangiaceae</taxon>
        <taxon>Polyangium</taxon>
    </lineage>
</organism>
<dbReference type="PANTHER" id="PTHR30204">
    <property type="entry name" value="REDOX-CYCLING DRUG-SENSING TRANSCRIPTIONAL ACTIVATOR SOXR"/>
    <property type="match status" value="1"/>
</dbReference>
<proteinExistence type="predicted"/>
<evidence type="ECO:0000259" key="2">
    <source>
        <dbReference type="PROSITE" id="PS50937"/>
    </source>
</evidence>
<dbReference type="AlphaFoldDB" id="A0A4U1JGY3"/>
<evidence type="ECO:0000256" key="1">
    <source>
        <dbReference type="ARBA" id="ARBA00023125"/>
    </source>
</evidence>
<evidence type="ECO:0000313" key="4">
    <source>
        <dbReference type="Proteomes" id="UP000309215"/>
    </source>
</evidence>
<dbReference type="PANTHER" id="PTHR30204:SF93">
    <property type="entry name" value="HTH MERR-TYPE DOMAIN-CONTAINING PROTEIN"/>
    <property type="match status" value="1"/>
</dbReference>
<dbReference type="CDD" id="cd00592">
    <property type="entry name" value="HTH_MerR-like"/>
    <property type="match status" value="1"/>
</dbReference>
<dbReference type="EMBL" id="SSMQ01000005">
    <property type="protein sequence ID" value="TKD11825.1"/>
    <property type="molecule type" value="Genomic_DNA"/>
</dbReference>
<sequence length="305" mass="34177">MPKREALTIGELARRTGIPVKTLRFYSDEGLLPPVRRSRANYRLYDEEQVVRVELVRTLREAGVDLATIRKVLARNLSLEDALRLRLTAVEAHVASLSRIAAALRAALRGEPSENDLRRLWTVTRLSNEERKTVISRFYDQVADGVPMDGEWMRGMIEASAPKLPDDPTPAQLEAWIELAEILADPTFIANMRVMAAVTWSKEVDQAALLRAQSEGIAAAREARARGVAPDSAEARVIAERFVRGAAKASGKDLDDAFEEQMRRTQDPRALRYWELVSVMTGEPLSPAYEDGRWLGSAIARFLER</sequence>
<feature type="domain" description="HTH merR-type" evidence="2">
    <location>
        <begin position="6"/>
        <end position="75"/>
    </location>
</feature>
<dbReference type="SUPFAM" id="SSF46955">
    <property type="entry name" value="Putative DNA-binding domain"/>
    <property type="match status" value="1"/>
</dbReference>
<dbReference type="GO" id="GO:0003700">
    <property type="term" value="F:DNA-binding transcription factor activity"/>
    <property type="evidence" value="ECO:0007669"/>
    <property type="project" value="InterPro"/>
</dbReference>
<accession>A0A4U1JGY3</accession>
<keyword evidence="1" id="KW-0238">DNA-binding</keyword>
<reference evidence="3 4" key="1">
    <citation type="submission" date="2019-04" db="EMBL/GenBank/DDBJ databases">
        <authorList>
            <person name="Li Y."/>
            <person name="Wang J."/>
        </authorList>
    </citation>
    <scope>NUCLEOTIDE SEQUENCE [LARGE SCALE GENOMIC DNA]</scope>
    <source>
        <strain evidence="3 4">DSM 14668</strain>
    </source>
</reference>
<dbReference type="Proteomes" id="UP000309215">
    <property type="component" value="Unassembled WGS sequence"/>
</dbReference>
<dbReference type="OrthoDB" id="9811000at2"/>
<dbReference type="GO" id="GO:0003677">
    <property type="term" value="F:DNA binding"/>
    <property type="evidence" value="ECO:0007669"/>
    <property type="project" value="UniProtKB-KW"/>
</dbReference>
<dbReference type="Gene3D" id="1.10.1660.10">
    <property type="match status" value="1"/>
</dbReference>
<dbReference type="InterPro" id="IPR047057">
    <property type="entry name" value="MerR_fam"/>
</dbReference>
<dbReference type="InterPro" id="IPR009061">
    <property type="entry name" value="DNA-bd_dom_put_sf"/>
</dbReference>
<gene>
    <name evidence="3" type="ORF">E8A74_06750</name>
</gene>
<dbReference type="Pfam" id="PF13411">
    <property type="entry name" value="MerR_1"/>
    <property type="match status" value="1"/>
</dbReference>
<dbReference type="PRINTS" id="PR00040">
    <property type="entry name" value="HTHMERR"/>
</dbReference>
<dbReference type="InterPro" id="IPR000551">
    <property type="entry name" value="MerR-type_HTH_dom"/>
</dbReference>
<protein>
    <submittedName>
        <fullName evidence="3">MerR family transcriptional regulator</fullName>
    </submittedName>
</protein>
<dbReference type="PROSITE" id="PS50937">
    <property type="entry name" value="HTH_MERR_2"/>
    <property type="match status" value="1"/>
</dbReference>
<keyword evidence="4" id="KW-1185">Reference proteome</keyword>
<comment type="caution">
    <text evidence="3">The sequence shown here is derived from an EMBL/GenBank/DDBJ whole genome shotgun (WGS) entry which is preliminary data.</text>
</comment>
<dbReference type="RefSeq" id="WP_136928099.1">
    <property type="nucleotide sequence ID" value="NZ_SSMQ01000005.1"/>
</dbReference>
<name>A0A4U1JGY3_9BACT</name>
<dbReference type="SMART" id="SM00422">
    <property type="entry name" value="HTH_MERR"/>
    <property type="match status" value="1"/>
</dbReference>